<reference evidence="1 2" key="1">
    <citation type="journal article" date="2018" name="Nat. Ecol. Evol.">
        <title>Pezizomycetes genomes reveal the molecular basis of ectomycorrhizal truffle lifestyle.</title>
        <authorList>
            <person name="Murat C."/>
            <person name="Payen T."/>
            <person name="Noel B."/>
            <person name="Kuo A."/>
            <person name="Morin E."/>
            <person name="Chen J."/>
            <person name="Kohler A."/>
            <person name="Krizsan K."/>
            <person name="Balestrini R."/>
            <person name="Da Silva C."/>
            <person name="Montanini B."/>
            <person name="Hainaut M."/>
            <person name="Levati E."/>
            <person name="Barry K.W."/>
            <person name="Belfiori B."/>
            <person name="Cichocki N."/>
            <person name="Clum A."/>
            <person name="Dockter R.B."/>
            <person name="Fauchery L."/>
            <person name="Guy J."/>
            <person name="Iotti M."/>
            <person name="Le Tacon F."/>
            <person name="Lindquist E.A."/>
            <person name="Lipzen A."/>
            <person name="Malagnac F."/>
            <person name="Mello A."/>
            <person name="Molinier V."/>
            <person name="Miyauchi S."/>
            <person name="Poulain J."/>
            <person name="Riccioni C."/>
            <person name="Rubini A."/>
            <person name="Sitrit Y."/>
            <person name="Splivallo R."/>
            <person name="Traeger S."/>
            <person name="Wang M."/>
            <person name="Zifcakova L."/>
            <person name="Wipf D."/>
            <person name="Zambonelli A."/>
            <person name="Paolocci F."/>
            <person name="Nowrousian M."/>
            <person name="Ottonello S."/>
            <person name="Baldrian P."/>
            <person name="Spatafora J.W."/>
            <person name="Henrissat B."/>
            <person name="Nagy L.G."/>
            <person name="Aury J.M."/>
            <person name="Wincker P."/>
            <person name="Grigoriev I.V."/>
            <person name="Bonfante P."/>
            <person name="Martin F.M."/>
        </authorList>
    </citation>
    <scope>NUCLEOTIDE SEQUENCE [LARGE SCALE GENOMIC DNA]</scope>
    <source>
        <strain evidence="1 2">RN42</strain>
    </source>
</reference>
<dbReference type="EMBL" id="ML119645">
    <property type="protein sequence ID" value="RPA88272.1"/>
    <property type="molecule type" value="Genomic_DNA"/>
</dbReference>
<dbReference type="Proteomes" id="UP000275078">
    <property type="component" value="Unassembled WGS sequence"/>
</dbReference>
<sequence length="320" mass="37403">MTIPIQRQVKIPAILRLPTELLDLIFTFAKQTRSEHPPEYNESSPSIWTAGSHAEYEARLLSFKLQRHRSEVGKIANLRFKYPLSCLASTCNAFQPIAERLNYFTIDLTKIYFSRGDILRLGNIPAHCMPYIRHIKCRVGFDGSDRITFQRKAPSFSGWFRPTMVSLFTLGPVFDEMHKLEALADRYDSHSSARSELELHLTLCIDDAPAPANWDEQVYRACGGYGHSYSTLEQLQREFRHILIRPFEFVGLSASQISHLKEEKMEMGRLRAEKQRAWLERVESGDWKPYWEVEEDYMSDVEFKGWLERRQGTMRREEFP</sequence>
<gene>
    <name evidence="1" type="ORF">BJ508DRAFT_320362</name>
</gene>
<protein>
    <submittedName>
        <fullName evidence="1">Uncharacterized protein</fullName>
    </submittedName>
</protein>
<evidence type="ECO:0000313" key="2">
    <source>
        <dbReference type="Proteomes" id="UP000275078"/>
    </source>
</evidence>
<name>A0A3N4IQ36_ASCIM</name>
<dbReference type="AlphaFoldDB" id="A0A3N4IQ36"/>
<organism evidence="1 2">
    <name type="scientific">Ascobolus immersus RN42</name>
    <dbReference type="NCBI Taxonomy" id="1160509"/>
    <lineage>
        <taxon>Eukaryota</taxon>
        <taxon>Fungi</taxon>
        <taxon>Dikarya</taxon>
        <taxon>Ascomycota</taxon>
        <taxon>Pezizomycotina</taxon>
        <taxon>Pezizomycetes</taxon>
        <taxon>Pezizales</taxon>
        <taxon>Ascobolaceae</taxon>
        <taxon>Ascobolus</taxon>
    </lineage>
</organism>
<accession>A0A3N4IQ36</accession>
<keyword evidence="2" id="KW-1185">Reference proteome</keyword>
<proteinExistence type="predicted"/>
<evidence type="ECO:0000313" key="1">
    <source>
        <dbReference type="EMBL" id="RPA88272.1"/>
    </source>
</evidence>